<dbReference type="Proteomes" id="UP000019150">
    <property type="component" value="Chromosome"/>
</dbReference>
<dbReference type="PANTHER" id="PTHR35176:SF4">
    <property type="entry name" value="PYRIDOXAMINE 5'-PHOSPHATE OXIDASE-RELATED FMN-BINDING"/>
    <property type="match status" value="1"/>
</dbReference>
<dbReference type="SUPFAM" id="SSF50475">
    <property type="entry name" value="FMN-binding split barrel"/>
    <property type="match status" value="1"/>
</dbReference>
<name>W5TDA5_9NOCA</name>
<feature type="domain" description="Pyridoxamine 5'-phosphate oxidase N-terminal" evidence="2">
    <location>
        <begin position="41"/>
        <end position="116"/>
    </location>
</feature>
<dbReference type="InterPro" id="IPR012349">
    <property type="entry name" value="Split_barrel_FMN-bd"/>
</dbReference>
<protein>
    <recommendedName>
        <fullName evidence="2">Pyridoxamine 5'-phosphate oxidase N-terminal domain-containing protein</fullName>
    </recommendedName>
</protein>
<reference evidence="3 4" key="1">
    <citation type="journal article" date="2014" name="Appl. Environ. Microbiol.">
        <title>Insights into the Microbial Degradation of Rubber and Gutta-Percha by Analysis of the Complete Genome of Nocardia nova SH22a.</title>
        <authorList>
            <person name="Luo Q."/>
            <person name="Hiessl S."/>
            <person name="Poehlein A."/>
            <person name="Daniel R."/>
            <person name="Steinbuchel A."/>
        </authorList>
    </citation>
    <scope>NUCLEOTIDE SEQUENCE [LARGE SCALE GENOMIC DNA]</scope>
    <source>
        <strain evidence="3">SH22a</strain>
    </source>
</reference>
<dbReference type="eggNOG" id="COG3576">
    <property type="taxonomic scope" value="Bacteria"/>
</dbReference>
<keyword evidence="4" id="KW-1185">Reference proteome</keyword>
<evidence type="ECO:0000313" key="3">
    <source>
        <dbReference type="EMBL" id="AHH17320.1"/>
    </source>
</evidence>
<dbReference type="Pfam" id="PF01243">
    <property type="entry name" value="PNPOx_N"/>
    <property type="match status" value="1"/>
</dbReference>
<dbReference type="AlphaFoldDB" id="W5TDA5"/>
<sequence length="176" mass="18453">MDATNLDNRAEAPVQEWASVTQVLDSGLDGAPGSGGPDRFTTWLTTLNADGSPHATAVGAVWVDGAYWFQTGAPTRKSHNLARDPRCSLAVSAPNFDLVVEGTAEKVTDAATIARIAAVWAKGGWPCEVDPTGVGLTAPFTAPAQGPAPWFVYRLTPRSATSVTNVEPGGATRWTF</sequence>
<dbReference type="KEGG" id="nno:NONO_c25250"/>
<dbReference type="OrthoDB" id="157302at2"/>
<dbReference type="PATRIC" id="fig|1415166.3.peg.2583"/>
<dbReference type="GO" id="GO:0070967">
    <property type="term" value="F:coenzyme F420 binding"/>
    <property type="evidence" value="ECO:0007669"/>
    <property type="project" value="TreeGrafter"/>
</dbReference>
<organism evidence="3 4">
    <name type="scientific">Nocardia nova SH22a</name>
    <dbReference type="NCBI Taxonomy" id="1415166"/>
    <lineage>
        <taxon>Bacteria</taxon>
        <taxon>Bacillati</taxon>
        <taxon>Actinomycetota</taxon>
        <taxon>Actinomycetes</taxon>
        <taxon>Mycobacteriales</taxon>
        <taxon>Nocardiaceae</taxon>
        <taxon>Nocardia</taxon>
    </lineage>
</organism>
<dbReference type="PANTHER" id="PTHR35176">
    <property type="entry name" value="HEME OXYGENASE HI_0854-RELATED"/>
    <property type="match status" value="1"/>
</dbReference>
<evidence type="ECO:0000259" key="2">
    <source>
        <dbReference type="Pfam" id="PF01243"/>
    </source>
</evidence>
<keyword evidence="1" id="KW-0560">Oxidoreductase</keyword>
<gene>
    <name evidence="3" type="ORF">NONO_c25250</name>
</gene>
<dbReference type="InterPro" id="IPR011576">
    <property type="entry name" value="Pyridox_Oxase_N"/>
</dbReference>
<dbReference type="RefSeq" id="WP_025348797.1">
    <property type="nucleotide sequence ID" value="NZ_CP006850.1"/>
</dbReference>
<evidence type="ECO:0000313" key="4">
    <source>
        <dbReference type="Proteomes" id="UP000019150"/>
    </source>
</evidence>
<dbReference type="Gene3D" id="2.30.110.10">
    <property type="entry name" value="Electron Transport, Fmn-binding Protein, Chain A"/>
    <property type="match status" value="1"/>
</dbReference>
<dbReference type="EMBL" id="CP006850">
    <property type="protein sequence ID" value="AHH17320.1"/>
    <property type="molecule type" value="Genomic_DNA"/>
</dbReference>
<proteinExistence type="predicted"/>
<evidence type="ECO:0000256" key="1">
    <source>
        <dbReference type="ARBA" id="ARBA00023002"/>
    </source>
</evidence>
<dbReference type="GO" id="GO:0005829">
    <property type="term" value="C:cytosol"/>
    <property type="evidence" value="ECO:0007669"/>
    <property type="project" value="TreeGrafter"/>
</dbReference>
<dbReference type="GO" id="GO:0016627">
    <property type="term" value="F:oxidoreductase activity, acting on the CH-CH group of donors"/>
    <property type="evidence" value="ECO:0007669"/>
    <property type="project" value="TreeGrafter"/>
</dbReference>
<dbReference type="STRING" id="1415166.NONO_c25250"/>
<dbReference type="InterPro" id="IPR052019">
    <property type="entry name" value="F420H2_bilvrd_red/Heme_oxyg"/>
</dbReference>
<dbReference type="HOGENOM" id="CLU_115408_0_0_11"/>
<accession>W5TDA5</accession>